<feature type="non-terminal residue" evidence="1">
    <location>
        <position position="24"/>
    </location>
</feature>
<organism evidence="1">
    <name type="scientific">Streptomyces sp. SID7499</name>
    <dbReference type="NCBI Taxonomy" id="2706086"/>
    <lineage>
        <taxon>Bacteria</taxon>
        <taxon>Bacillati</taxon>
        <taxon>Actinomycetota</taxon>
        <taxon>Actinomycetes</taxon>
        <taxon>Kitasatosporales</taxon>
        <taxon>Streptomycetaceae</taxon>
        <taxon>Streptomyces</taxon>
    </lineage>
</organism>
<proteinExistence type="predicted"/>
<evidence type="ECO:0000313" key="1">
    <source>
        <dbReference type="EMBL" id="NEE08301.1"/>
    </source>
</evidence>
<accession>A0A6G3WS35</accession>
<protein>
    <submittedName>
        <fullName evidence="1">NAD(P)H-dependent oxidoreductase</fullName>
    </submittedName>
</protein>
<reference evidence="1" key="1">
    <citation type="submission" date="2020-01" db="EMBL/GenBank/DDBJ databases">
        <title>Insect and environment-associated Actinomycetes.</title>
        <authorList>
            <person name="Currrie C."/>
            <person name="Chevrette M."/>
            <person name="Carlson C."/>
            <person name="Stubbendieck R."/>
            <person name="Wendt-Pienkowski E."/>
        </authorList>
    </citation>
    <scope>NUCLEOTIDE SEQUENCE</scope>
    <source>
        <strain evidence="1">SID7499</strain>
    </source>
</reference>
<sequence length="24" mass="2678">MRVAVIIGSTREGRIGDAVGRWFM</sequence>
<name>A0A6G3WS35_9ACTN</name>
<gene>
    <name evidence="1" type="ORF">G3M58_17820</name>
</gene>
<dbReference type="AlphaFoldDB" id="A0A6G3WS35"/>
<comment type="caution">
    <text evidence="1">The sequence shown here is derived from an EMBL/GenBank/DDBJ whole genome shotgun (WGS) entry which is preliminary data.</text>
</comment>
<dbReference type="EMBL" id="JAAGMN010001715">
    <property type="protein sequence ID" value="NEE08301.1"/>
    <property type="molecule type" value="Genomic_DNA"/>
</dbReference>